<dbReference type="InterPro" id="IPR000873">
    <property type="entry name" value="AMP-dep_synth/lig_dom"/>
</dbReference>
<name>A0A9N8EG77_9STRA</name>
<evidence type="ECO:0000313" key="4">
    <source>
        <dbReference type="EMBL" id="CAB9519639.1"/>
    </source>
</evidence>
<dbReference type="PROSITE" id="PS51257">
    <property type="entry name" value="PROKAR_LIPOPROTEIN"/>
    <property type="match status" value="1"/>
</dbReference>
<evidence type="ECO:0000256" key="2">
    <source>
        <dbReference type="SAM" id="Phobius"/>
    </source>
</evidence>
<dbReference type="Pfam" id="PF00550">
    <property type="entry name" value="PP-binding"/>
    <property type="match status" value="1"/>
</dbReference>
<dbReference type="PANTHER" id="PTHR43201:SF10">
    <property type="entry name" value="CARRIER DOMAIN-CONTAINING PROTEIN"/>
    <property type="match status" value="1"/>
</dbReference>
<feature type="transmembrane region" description="Helical" evidence="2">
    <location>
        <begin position="914"/>
        <end position="939"/>
    </location>
</feature>
<organism evidence="4 5">
    <name type="scientific">Seminavis robusta</name>
    <dbReference type="NCBI Taxonomy" id="568900"/>
    <lineage>
        <taxon>Eukaryota</taxon>
        <taxon>Sar</taxon>
        <taxon>Stramenopiles</taxon>
        <taxon>Ochrophyta</taxon>
        <taxon>Bacillariophyta</taxon>
        <taxon>Bacillariophyceae</taxon>
        <taxon>Bacillariophycidae</taxon>
        <taxon>Naviculales</taxon>
        <taxon>Naviculaceae</taxon>
        <taxon>Seminavis</taxon>
    </lineage>
</organism>
<dbReference type="PROSITE" id="PS50075">
    <property type="entry name" value="CARRIER"/>
    <property type="match status" value="1"/>
</dbReference>
<dbReference type="Gene3D" id="3.40.50.12780">
    <property type="entry name" value="N-terminal domain of ligase-like"/>
    <property type="match status" value="1"/>
</dbReference>
<dbReference type="OrthoDB" id="39469at2759"/>
<dbReference type="PANTHER" id="PTHR43201">
    <property type="entry name" value="ACYL-COA SYNTHETASE"/>
    <property type="match status" value="1"/>
</dbReference>
<keyword evidence="2" id="KW-0472">Membrane</keyword>
<comment type="caution">
    <text evidence="4">The sequence shown here is derived from an EMBL/GenBank/DDBJ whole genome shotgun (WGS) entry which is preliminary data.</text>
</comment>
<feature type="region of interest" description="Disordered" evidence="1">
    <location>
        <begin position="820"/>
        <end position="851"/>
    </location>
</feature>
<dbReference type="Gene3D" id="2.160.10.10">
    <property type="entry name" value="Hexapeptide repeat proteins"/>
    <property type="match status" value="2"/>
</dbReference>
<accession>A0A9N8EG77</accession>
<dbReference type="SUPFAM" id="SSF56801">
    <property type="entry name" value="Acetyl-CoA synthetase-like"/>
    <property type="match status" value="1"/>
</dbReference>
<dbReference type="Gene3D" id="1.10.1200.10">
    <property type="entry name" value="ACP-like"/>
    <property type="match status" value="1"/>
</dbReference>
<dbReference type="Pfam" id="PF00501">
    <property type="entry name" value="AMP-binding"/>
    <property type="match status" value="1"/>
</dbReference>
<sequence>MLPCSARTAIHETDESVPLSSPLVSSCEHLLQPNGSILGSEVAHAILPKFPSLVSAMPTVRLNQSTATNATAALKSIDRKAPISARRIHDFIVHEVGPALHHMKIGKGNRVALVLPNGPELAVAILAVSNWASCVPLNANGAHDELESDLKACAARLVIGVTDSPDGHNSIANIAYKVGIPFCGLTPSPVEAGIFQLTPPDMRKLATATNNNHRALHREGMNSLIDMGGTTTDPDGLKQQFQPNAHEDEILVLFTSGTTGQKKLVPHKLGDVLIATACISVSWKLTPSDVNCNLMPLFHVGGIIRQVFSPILSGGCVICCPSFDPSLFWSLLVQQKAFTWYYAAPTMHQLILETGKRKGHIVKKQNSSITSTAPPLRMIANAAGGLLPSLARELRDVFKANVLPSYGMTECMPISSPPAAYQLEKPGTSGVAVGPELAILNKNTGQALPFGTEGPICVRGEPCFRGYGINHLVSDNPSCSFMAGGWFDTGDLGYMDADGYLYITGRSKEVINRGGEIISPLEVEEAVGSHPSVKACAAFSAPHNVLQEVVGIVVVPVADKPKVDLQALHDFLGAGRLAAPKWPQCLVYMDALPKSHTNKLLRVKLCQRMAIPELNDDMFPIERTFSAKCPPQGTAVKVAIPCERLSVHPADVQAKLRSAMEFCGSAQLVAVRHPSRIETIVLYVHNLDRKKVVSVAQEQLDCYTVPSHVCLLSEPISNENDLPPPKPSDAIAAILQESSGAVSAPEDPLTAQVQELFRDLLDLDCVPAPGTNFFNLGGSSMLASQLASKIRKNFRIPFGGAEVFHNASCKAIANAIRTRRGDPNGSSHYSTVTNESAPAADSSASSSLYPERRVDTQGASFKSARLEPHTGFLRTLFQLVPICIVFPIWQLSRFFLFFMSLLYALKKVPSDNNLVAFVVTLVLFHFAWVAITPLIFVAIKWAVIGRYKEGRYAIWSNYYLRWWFVDVVRKLFGKGIYGSSEEMVAFYYRLLGAKIGEGARISAQADIAEFDLVTVGQHACVEYSTIRPFGVDNGCMVLGQVVVGNHSSVGVRSVVAPFTCIPDSFHLGPVTSSYEVGSSNSTNHARYNRRCIPEPTILSKTLIGGPITFLVDTFSHIPAALVLYWMVSMPWHHDEPFATVGDLMEWLCDVRRIPFYIGIRVARAILAPLFYMAAAIVVKWTIIGKFEPGPRDVTSEWQLLRHWLAATLFSRENMCDVTELIGRHYELVSVLYRLLGAKVGKRVFWPGHLPLFTGEFDLLEIGDDVVFGSRAVIICTTADSCEKVTLCAGANVSDNTVVLPGSTIGKNAVLGSNSICPMGRYLPESSIWLGSRGGDPVMLERGVDLDHDGVVMTSEMKPEQLQMDGDDTTIRPFGKAIYEREANYYVYPVSSIIVYTLIAKTLIATVHTLPLLGSLHMTAVLFYGYPASERQYDDLFYSPGTLFLTLLGFFIIGHLVRLFIWVGVELGAKWGFMGRRQEGRYNYDTSDYCQNWELYQIAARIRNPGRMNFMDFLAGTPFLVTFFRMAGCMIGKDCCLYPAGADPFMSEPDLVFMGDRCVIDCASVVCHLNTRGNFELTKITLGNHVTLRTGSRIQQGVQMESGSMLLEKSLAMTGEVIEANSVWQGAPASVLFTYDFTSLQPAVSFGIRNCATVGEPIPLMLRKTHSV</sequence>
<feature type="domain" description="Carrier" evidence="3">
    <location>
        <begin position="744"/>
        <end position="820"/>
    </location>
</feature>
<keyword evidence="2" id="KW-1133">Transmembrane helix</keyword>
<feature type="transmembrane region" description="Helical" evidence="2">
    <location>
        <begin position="879"/>
        <end position="902"/>
    </location>
</feature>
<feature type="transmembrane region" description="Helical" evidence="2">
    <location>
        <begin position="1153"/>
        <end position="1178"/>
    </location>
</feature>
<dbReference type="InterPro" id="IPR036736">
    <property type="entry name" value="ACP-like_sf"/>
</dbReference>
<evidence type="ECO:0000256" key="1">
    <source>
        <dbReference type="SAM" id="MobiDB-lite"/>
    </source>
</evidence>
<dbReference type="Pfam" id="PF13193">
    <property type="entry name" value="AMP-binding_C"/>
    <property type="match status" value="1"/>
</dbReference>
<dbReference type="GO" id="GO:0006631">
    <property type="term" value="P:fatty acid metabolic process"/>
    <property type="evidence" value="ECO:0007669"/>
    <property type="project" value="TreeGrafter"/>
</dbReference>
<gene>
    <name evidence="4" type="ORF">SEMRO_1033_G233690.1</name>
</gene>
<feature type="compositionally biased region" description="Low complexity" evidence="1">
    <location>
        <begin position="836"/>
        <end position="847"/>
    </location>
</feature>
<dbReference type="InterPro" id="IPR025110">
    <property type="entry name" value="AMP-bd_C"/>
</dbReference>
<evidence type="ECO:0000313" key="5">
    <source>
        <dbReference type="Proteomes" id="UP001153069"/>
    </source>
</evidence>
<protein>
    <submittedName>
        <fullName evidence="4">7a-methyl-1,5-dioxo-octahydro-1H-inden-4-yl</fullName>
    </submittedName>
</protein>
<feature type="compositionally biased region" description="Polar residues" evidence="1">
    <location>
        <begin position="824"/>
        <end position="835"/>
    </location>
</feature>
<dbReference type="SUPFAM" id="SSF51161">
    <property type="entry name" value="Trimeric LpxA-like enzymes"/>
    <property type="match status" value="3"/>
</dbReference>
<reference evidence="4" key="1">
    <citation type="submission" date="2020-06" db="EMBL/GenBank/DDBJ databases">
        <authorList>
            <consortium name="Plant Systems Biology data submission"/>
        </authorList>
    </citation>
    <scope>NUCLEOTIDE SEQUENCE</scope>
    <source>
        <strain evidence="4">D6</strain>
    </source>
</reference>
<keyword evidence="2" id="KW-0812">Transmembrane</keyword>
<dbReference type="Gene3D" id="3.30.300.30">
    <property type="match status" value="1"/>
</dbReference>
<dbReference type="InterPro" id="IPR045851">
    <property type="entry name" value="AMP-bd_C_sf"/>
</dbReference>
<dbReference type="InterPro" id="IPR009081">
    <property type="entry name" value="PP-bd_ACP"/>
</dbReference>
<dbReference type="Proteomes" id="UP001153069">
    <property type="component" value="Unassembled WGS sequence"/>
</dbReference>
<proteinExistence type="predicted"/>
<dbReference type="GO" id="GO:0031956">
    <property type="term" value="F:medium-chain fatty acid-CoA ligase activity"/>
    <property type="evidence" value="ECO:0007669"/>
    <property type="project" value="TreeGrafter"/>
</dbReference>
<dbReference type="InterPro" id="IPR042099">
    <property type="entry name" value="ANL_N_sf"/>
</dbReference>
<keyword evidence="5" id="KW-1185">Reference proteome</keyword>
<dbReference type="EMBL" id="CAICTM010001031">
    <property type="protein sequence ID" value="CAB9519639.1"/>
    <property type="molecule type" value="Genomic_DNA"/>
</dbReference>
<dbReference type="SUPFAM" id="SSF47336">
    <property type="entry name" value="ACP-like"/>
    <property type="match status" value="1"/>
</dbReference>
<feature type="transmembrane region" description="Helical" evidence="2">
    <location>
        <begin position="1443"/>
        <end position="1468"/>
    </location>
</feature>
<dbReference type="InterPro" id="IPR011004">
    <property type="entry name" value="Trimer_LpxA-like_sf"/>
</dbReference>
<evidence type="ECO:0000259" key="3">
    <source>
        <dbReference type="PROSITE" id="PS50075"/>
    </source>
</evidence>